<dbReference type="InterPro" id="IPR036786">
    <property type="entry name" value="Ribosome_mat_SBDS_N_sf"/>
</dbReference>
<evidence type="ECO:0000256" key="2">
    <source>
        <dbReference type="ARBA" id="ARBA00004496"/>
    </source>
</evidence>
<dbReference type="GO" id="GO:0005634">
    <property type="term" value="C:nucleus"/>
    <property type="evidence" value="ECO:0007669"/>
    <property type="project" value="UniProtKB-SubCell"/>
</dbReference>
<feature type="domain" description="Ribosome maturation protein SDO1/SBDS N-terminal" evidence="9">
    <location>
        <begin position="57"/>
        <end position="143"/>
    </location>
</feature>
<evidence type="ECO:0000256" key="5">
    <source>
        <dbReference type="ARBA" id="ARBA00022517"/>
    </source>
</evidence>
<dbReference type="NCBIfam" id="TIGR00291">
    <property type="entry name" value="RNA_SBDS"/>
    <property type="match status" value="1"/>
</dbReference>
<evidence type="ECO:0000259" key="11">
    <source>
        <dbReference type="Pfam" id="PF20268"/>
    </source>
</evidence>
<name>A0A4Q9PHX2_9APHY</name>
<dbReference type="InterPro" id="IPR037188">
    <property type="entry name" value="Sdo1/SBDS_central_sf"/>
</dbReference>
<sequence length="291" mass="32389">MATHCVMGVSRGPRLRVSKVCLNNPFELPVSHPVAVLHLSYPTMVIQQPSNQIKLTNVSIVRLKKGGKRFEIACYKNKVQEWRSGVETNIDDVLQIANVFVNVSKGELAKSNELQKAFKTTDTNTIVKEILEKGEVQVGEKEREHDLSSVRREIATLVAEKCVDPSTQRPYPVGVIDKAMTEAGFSVKQGKSAKAQVSECIKLLQTHSQLPIQRARMRVKVSVPKGDVERLRTKVLECAESVEKDEQGGDEWETVLLIDPGQFRIINELLQKECKGRGRLETLTFAATAGS</sequence>
<evidence type="ECO:0000256" key="1">
    <source>
        <dbReference type="ARBA" id="ARBA00004123"/>
    </source>
</evidence>
<dbReference type="SUPFAM" id="SSF109728">
    <property type="entry name" value="Hypothetical protein AF0491, middle domain"/>
    <property type="match status" value="1"/>
</dbReference>
<evidence type="ECO:0000256" key="8">
    <source>
        <dbReference type="ARBA" id="ARBA00071414"/>
    </source>
</evidence>
<keyword evidence="4" id="KW-0963">Cytoplasm</keyword>
<dbReference type="InterPro" id="IPR002140">
    <property type="entry name" value="Sdo1/SBDS"/>
</dbReference>
<dbReference type="Pfam" id="PF09377">
    <property type="entry name" value="SBDS_domain_II"/>
    <property type="match status" value="1"/>
</dbReference>
<evidence type="ECO:0000313" key="12">
    <source>
        <dbReference type="EMBL" id="TBU53442.1"/>
    </source>
</evidence>
<dbReference type="PROSITE" id="PS01267">
    <property type="entry name" value="UPF0023"/>
    <property type="match status" value="1"/>
</dbReference>
<keyword evidence="13" id="KW-1185">Reference proteome</keyword>
<dbReference type="FunFam" id="3.30.1250.10:FF:000001">
    <property type="entry name" value="SBDS, ribosome maturation factor"/>
    <property type="match status" value="1"/>
</dbReference>
<keyword evidence="6" id="KW-0539">Nucleus</keyword>
<dbReference type="EMBL" id="ML145214">
    <property type="protein sequence ID" value="TBU53442.1"/>
    <property type="molecule type" value="Genomic_DNA"/>
</dbReference>
<evidence type="ECO:0000259" key="10">
    <source>
        <dbReference type="Pfam" id="PF09377"/>
    </source>
</evidence>
<comment type="subcellular location">
    <subcellularLocation>
        <location evidence="2">Cytoplasm</location>
    </subcellularLocation>
    <subcellularLocation>
        <location evidence="1">Nucleus</location>
    </subcellularLocation>
</comment>
<dbReference type="GO" id="GO:0005737">
    <property type="term" value="C:cytoplasm"/>
    <property type="evidence" value="ECO:0007669"/>
    <property type="project" value="UniProtKB-SubCell"/>
</dbReference>
<dbReference type="InterPro" id="IPR018023">
    <property type="entry name" value="Ribosome_mat_SBDS_CS"/>
</dbReference>
<dbReference type="GO" id="GO:0042256">
    <property type="term" value="P:cytosolic ribosome assembly"/>
    <property type="evidence" value="ECO:0007669"/>
    <property type="project" value="InterPro"/>
</dbReference>
<comment type="subunit">
    <text evidence="7">Associates with the 60S ribosomal subunit.</text>
</comment>
<evidence type="ECO:0000256" key="6">
    <source>
        <dbReference type="ARBA" id="ARBA00023242"/>
    </source>
</evidence>
<dbReference type="Gene3D" id="3.30.70.240">
    <property type="match status" value="1"/>
</dbReference>
<feature type="domain" description="Ribosome maturation protein SDO1/SBDS C-terminal" evidence="11">
    <location>
        <begin position="217"/>
        <end position="284"/>
    </location>
</feature>
<dbReference type="Gene3D" id="3.30.1250.10">
    <property type="entry name" value="Ribosome maturation protein SBDS, N-terminal domain"/>
    <property type="match status" value="1"/>
</dbReference>
<dbReference type="AlphaFoldDB" id="A0A4Q9PHX2"/>
<dbReference type="Gene3D" id="1.10.10.900">
    <property type="entry name" value="SBDS protein C-terminal domain, subdomain 1"/>
    <property type="match status" value="1"/>
</dbReference>
<gene>
    <name evidence="12" type="ORF">BD310DRAFT_938058</name>
</gene>
<feature type="domain" description="Ribosome maturation protein SDO1/SBDS central" evidence="10">
    <location>
        <begin position="152"/>
        <end position="215"/>
    </location>
</feature>
<dbReference type="InterPro" id="IPR018978">
    <property type="entry name" value="SDO1/SBDS_central"/>
</dbReference>
<keyword evidence="5" id="KW-0690">Ribosome biogenesis</keyword>
<dbReference type="SUPFAM" id="SSF89895">
    <property type="entry name" value="FYSH domain"/>
    <property type="match status" value="1"/>
</dbReference>
<reference evidence="12 13" key="1">
    <citation type="submission" date="2019-01" db="EMBL/GenBank/DDBJ databases">
        <title>Draft genome sequences of three monokaryotic isolates of the white-rot basidiomycete fungus Dichomitus squalens.</title>
        <authorList>
            <consortium name="DOE Joint Genome Institute"/>
            <person name="Lopez S.C."/>
            <person name="Andreopoulos B."/>
            <person name="Pangilinan J."/>
            <person name="Lipzen A."/>
            <person name="Riley R."/>
            <person name="Ahrendt S."/>
            <person name="Ng V."/>
            <person name="Barry K."/>
            <person name="Daum C."/>
            <person name="Grigoriev I.V."/>
            <person name="Hilden K.S."/>
            <person name="Makela M.R."/>
            <person name="de Vries R.P."/>
        </authorList>
    </citation>
    <scope>NUCLEOTIDE SEQUENCE [LARGE SCALE GENOMIC DNA]</scope>
    <source>
        <strain evidence="12 13">CBS 464.89</strain>
    </source>
</reference>
<protein>
    <recommendedName>
        <fullName evidence="8">Ribosome maturation protein SDO1</fullName>
    </recommendedName>
</protein>
<dbReference type="PANTHER" id="PTHR10927:SF1">
    <property type="entry name" value="RIBOSOME MATURATION PROTEIN SBDS"/>
    <property type="match status" value="1"/>
</dbReference>
<dbReference type="PANTHER" id="PTHR10927">
    <property type="entry name" value="RIBOSOME MATURATION PROTEIN SBDS"/>
    <property type="match status" value="1"/>
</dbReference>
<evidence type="ECO:0000256" key="3">
    <source>
        <dbReference type="ARBA" id="ARBA00007433"/>
    </source>
</evidence>
<dbReference type="InterPro" id="IPR019783">
    <property type="entry name" value="SDO1/SBDS_N"/>
</dbReference>
<evidence type="ECO:0000259" key="9">
    <source>
        <dbReference type="Pfam" id="PF01172"/>
    </source>
</evidence>
<accession>A0A4Q9PHX2</accession>
<evidence type="ECO:0000256" key="4">
    <source>
        <dbReference type="ARBA" id="ARBA00022490"/>
    </source>
</evidence>
<dbReference type="Pfam" id="PF01172">
    <property type="entry name" value="SBDS_N"/>
    <property type="match status" value="1"/>
</dbReference>
<proteinExistence type="inferred from homology"/>
<organism evidence="12 13">
    <name type="scientific">Dichomitus squalens</name>
    <dbReference type="NCBI Taxonomy" id="114155"/>
    <lineage>
        <taxon>Eukaryota</taxon>
        <taxon>Fungi</taxon>
        <taxon>Dikarya</taxon>
        <taxon>Basidiomycota</taxon>
        <taxon>Agaricomycotina</taxon>
        <taxon>Agaricomycetes</taxon>
        <taxon>Polyporales</taxon>
        <taxon>Polyporaceae</taxon>
        <taxon>Dichomitus</taxon>
    </lineage>
</organism>
<evidence type="ECO:0000256" key="7">
    <source>
        <dbReference type="ARBA" id="ARBA00049708"/>
    </source>
</evidence>
<dbReference type="InterPro" id="IPR039100">
    <property type="entry name" value="Sdo1/SBDS-like"/>
</dbReference>
<evidence type="ECO:0000313" key="13">
    <source>
        <dbReference type="Proteomes" id="UP000292082"/>
    </source>
</evidence>
<dbReference type="STRING" id="114155.A0A4Q9PHX2"/>
<dbReference type="InterPro" id="IPR046928">
    <property type="entry name" value="SDO1/SBDS_C"/>
</dbReference>
<dbReference type="Proteomes" id="UP000292082">
    <property type="component" value="Unassembled WGS sequence"/>
</dbReference>
<comment type="similarity">
    <text evidence="3">Belongs to the SDO1/SBDS family.</text>
</comment>
<dbReference type="Pfam" id="PF20268">
    <property type="entry name" value="SBDS_C"/>
    <property type="match status" value="1"/>
</dbReference>